<dbReference type="EMBL" id="LR797272">
    <property type="protein sequence ID" value="CAB4198576.1"/>
    <property type="molecule type" value="Genomic_DNA"/>
</dbReference>
<evidence type="ECO:0000313" key="4">
    <source>
        <dbReference type="EMBL" id="CAB4211511.1"/>
    </source>
</evidence>
<dbReference type="EMBL" id="LR797375">
    <property type="protein sequence ID" value="CAB4211511.1"/>
    <property type="molecule type" value="Genomic_DNA"/>
</dbReference>
<evidence type="ECO:0000313" key="5">
    <source>
        <dbReference type="EMBL" id="CAB5238624.1"/>
    </source>
</evidence>
<evidence type="ECO:0000313" key="1">
    <source>
        <dbReference type="EMBL" id="CAB4170587.1"/>
    </source>
</evidence>
<dbReference type="InterPro" id="IPR011250">
    <property type="entry name" value="OMP/PagP_B-barrel"/>
</dbReference>
<proteinExistence type="predicted"/>
<dbReference type="NCBIfam" id="TIGR01414">
    <property type="entry name" value="autotrans_barl"/>
    <property type="match status" value="1"/>
</dbReference>
<evidence type="ECO:0000313" key="3">
    <source>
        <dbReference type="EMBL" id="CAB4198576.1"/>
    </source>
</evidence>
<dbReference type="SUPFAM" id="SSF56925">
    <property type="entry name" value="OMPA-like"/>
    <property type="match status" value="1"/>
</dbReference>
<evidence type="ECO:0000313" key="2">
    <source>
        <dbReference type="EMBL" id="CAB4182223.1"/>
    </source>
</evidence>
<dbReference type="InterPro" id="IPR006315">
    <property type="entry name" value="OM_autotransptr_brl_dom"/>
</dbReference>
<name>A0A6J5QDA5_9CAUD</name>
<protein>
    <submittedName>
        <fullName evidence="2">Outer membrane autotransporter barrel</fullName>
    </submittedName>
</protein>
<dbReference type="Gene3D" id="2.40.160.20">
    <property type="match status" value="1"/>
</dbReference>
<dbReference type="EMBL" id="LR798454">
    <property type="protein sequence ID" value="CAB5238624.1"/>
    <property type="molecule type" value="Genomic_DNA"/>
</dbReference>
<reference evidence="2" key="1">
    <citation type="submission" date="2020-05" db="EMBL/GenBank/DDBJ databases">
        <authorList>
            <person name="Chiriac C."/>
            <person name="Salcher M."/>
            <person name="Ghai R."/>
            <person name="Kavagutti S V."/>
        </authorList>
    </citation>
    <scope>NUCLEOTIDE SEQUENCE</scope>
</reference>
<dbReference type="EMBL" id="LR797019">
    <property type="protein sequence ID" value="CAB4182223.1"/>
    <property type="molecule type" value="Genomic_DNA"/>
</dbReference>
<organism evidence="2">
    <name type="scientific">uncultured Caudovirales phage</name>
    <dbReference type="NCBI Taxonomy" id="2100421"/>
    <lineage>
        <taxon>Viruses</taxon>
        <taxon>Duplodnaviria</taxon>
        <taxon>Heunggongvirae</taxon>
        <taxon>Uroviricota</taxon>
        <taxon>Caudoviricetes</taxon>
        <taxon>Peduoviridae</taxon>
        <taxon>Maltschvirus</taxon>
        <taxon>Maltschvirus maltsch</taxon>
    </lineage>
</organism>
<dbReference type="InterPro" id="IPR009998">
    <property type="entry name" value="YfaZ"/>
</dbReference>
<dbReference type="GO" id="GO:0019867">
    <property type="term" value="C:outer membrane"/>
    <property type="evidence" value="ECO:0007669"/>
    <property type="project" value="InterPro"/>
</dbReference>
<dbReference type="EMBL" id="LR796861">
    <property type="protein sequence ID" value="CAB4170587.1"/>
    <property type="molecule type" value="Genomic_DNA"/>
</dbReference>
<sequence>MKKIILVTALLASMSAQAVELGINASRDTANSDRTGYGLTVGQKYDKFGVTAGFDRYTTSTDLNKYTLVTSYDVTQVGAVTIAVKGGVAYLDQKNTTDGYAGLVGAGVSYPLNKQVAFTGDYRYQAGQSRVSSLNGNTISAGLKYSF</sequence>
<dbReference type="Pfam" id="PF07437">
    <property type="entry name" value="YfaZ"/>
    <property type="match status" value="1"/>
</dbReference>
<accession>A0A6J5QDA5</accession>
<gene>
    <name evidence="2" type="ORF">UFOVP1066_180</name>
    <name evidence="3" type="ORF">UFOVP1315_157</name>
    <name evidence="4" type="ORF">UFOVP1421_118</name>
    <name evidence="5" type="ORF">UFOVP1525_128</name>
    <name evidence="1" type="ORF">UFOVP909_91</name>
</gene>